<protein>
    <submittedName>
        <fullName evidence="1">Uncharacterized protein</fullName>
    </submittedName>
</protein>
<keyword evidence="2" id="KW-1185">Reference proteome</keyword>
<dbReference type="EMBL" id="HG916854">
    <property type="protein sequence ID" value="CDM60653.1"/>
    <property type="molecule type" value="Genomic_DNA"/>
</dbReference>
<name>W6RP73_9HYPH</name>
<reference evidence="1" key="1">
    <citation type="submission" date="2013-11" db="EMBL/GenBank/DDBJ databases">
        <title>Draft genome sequence of the broad-host-range Rhizobium sp. LPU83 strain, a member of the low-genetic diversity Oregon-like Rhizobium sp. group.</title>
        <authorList>
            <person name="Wibberg D."/>
            <person name="Puehler A."/>
            <person name="Schlueter A."/>
        </authorList>
    </citation>
    <scope>NUCLEOTIDE SEQUENCE [LARGE SCALE GENOMIC DNA]</scope>
    <source>
        <strain evidence="1">LPU83</strain>
        <plasmid evidence="1">pLPU83c</plasmid>
    </source>
</reference>
<organism evidence="1 2">
    <name type="scientific">Rhizobium favelukesii</name>
    <dbReference type="NCBI Taxonomy" id="348824"/>
    <lineage>
        <taxon>Bacteria</taxon>
        <taxon>Pseudomonadati</taxon>
        <taxon>Pseudomonadota</taxon>
        <taxon>Alphaproteobacteria</taxon>
        <taxon>Hyphomicrobiales</taxon>
        <taxon>Rhizobiaceae</taxon>
        <taxon>Rhizobium/Agrobacterium group</taxon>
        <taxon>Rhizobium</taxon>
    </lineage>
</organism>
<dbReference type="AlphaFoldDB" id="W6RP73"/>
<geneLocation type="plasmid" evidence="1 2">
    <name>pLPU83c</name>
</geneLocation>
<keyword evidence="1" id="KW-0614">Plasmid</keyword>
<evidence type="ECO:0000313" key="2">
    <source>
        <dbReference type="Proteomes" id="UP000019443"/>
    </source>
</evidence>
<sequence>MTLCEPPDSVKVPRLHLRISCTFLLFIAAFDLDDRGRPFFTEVVEGRHRLTGNNPVPSEFDESVKKRKLLMTESVSPSLIYILVTTTHI</sequence>
<dbReference type="Proteomes" id="UP000019443">
    <property type="component" value="Plasmid pLPU83c"/>
</dbReference>
<dbReference type="HOGENOM" id="CLU_2452559_0_0_5"/>
<dbReference type="KEGG" id="rhl:LPU83_pLPU83c_0091"/>
<gene>
    <name evidence="1" type="ORF">LPU83_pLPU83c_0091</name>
</gene>
<accession>W6RP73</accession>
<evidence type="ECO:0000313" key="1">
    <source>
        <dbReference type="EMBL" id="CDM60653.1"/>
    </source>
</evidence>
<proteinExistence type="predicted"/>